<feature type="region of interest" description="Disordered" evidence="1">
    <location>
        <begin position="111"/>
        <end position="139"/>
    </location>
</feature>
<feature type="region of interest" description="Disordered" evidence="1">
    <location>
        <begin position="75"/>
        <end position="99"/>
    </location>
</feature>
<dbReference type="OrthoDB" id="273520at2759"/>
<organism evidence="2 3">
    <name type="scientific">Leptomonas pyrrhocoris</name>
    <name type="common">Firebug parasite</name>
    <dbReference type="NCBI Taxonomy" id="157538"/>
    <lineage>
        <taxon>Eukaryota</taxon>
        <taxon>Discoba</taxon>
        <taxon>Euglenozoa</taxon>
        <taxon>Kinetoplastea</taxon>
        <taxon>Metakinetoplastina</taxon>
        <taxon>Trypanosomatida</taxon>
        <taxon>Trypanosomatidae</taxon>
        <taxon>Leishmaniinae</taxon>
        <taxon>Leptomonas</taxon>
    </lineage>
</organism>
<dbReference type="EMBL" id="LGTL01000026">
    <property type="protein sequence ID" value="KPA75159.1"/>
    <property type="molecule type" value="Genomic_DNA"/>
</dbReference>
<feature type="compositionally biased region" description="Gly residues" evidence="1">
    <location>
        <begin position="224"/>
        <end position="243"/>
    </location>
</feature>
<reference evidence="2 3" key="1">
    <citation type="submission" date="2015-07" db="EMBL/GenBank/DDBJ databases">
        <title>High-quality genome of monoxenous trypanosomatid Leptomonas pyrrhocoris.</title>
        <authorList>
            <person name="Flegontov P."/>
            <person name="Butenko A."/>
            <person name="Firsov S."/>
            <person name="Vlcek C."/>
            <person name="Logacheva M.D."/>
            <person name="Field M."/>
            <person name="Filatov D."/>
            <person name="Flegontova O."/>
            <person name="Gerasimov E."/>
            <person name="Jackson A.P."/>
            <person name="Kelly S."/>
            <person name="Opperdoes F."/>
            <person name="O'Reilly A."/>
            <person name="Votypka J."/>
            <person name="Yurchenko V."/>
            <person name="Lukes J."/>
        </authorList>
    </citation>
    <scope>NUCLEOTIDE SEQUENCE [LARGE SCALE GENOMIC DNA]</scope>
    <source>
        <strain evidence="2">H10</strain>
    </source>
</reference>
<protein>
    <submittedName>
        <fullName evidence="2">Uncharacterized protein</fullName>
    </submittedName>
</protein>
<feature type="region of interest" description="Disordered" evidence="1">
    <location>
        <begin position="377"/>
        <end position="413"/>
    </location>
</feature>
<comment type="caution">
    <text evidence="2">The sequence shown here is derived from an EMBL/GenBank/DDBJ whole genome shotgun (WGS) entry which is preliminary data.</text>
</comment>
<proteinExistence type="predicted"/>
<name>A0A0M9FSQ0_LEPPY</name>
<dbReference type="VEuPathDB" id="TriTrypDB:LpyrH10_26_1160"/>
<feature type="region of interest" description="Disordered" evidence="1">
    <location>
        <begin position="224"/>
        <end position="258"/>
    </location>
</feature>
<gene>
    <name evidence="2" type="ORF">ABB37_08821</name>
</gene>
<feature type="compositionally biased region" description="Polar residues" evidence="1">
    <location>
        <begin position="1"/>
        <end position="11"/>
    </location>
</feature>
<keyword evidence="3" id="KW-1185">Reference proteome</keyword>
<feature type="region of interest" description="Disordered" evidence="1">
    <location>
        <begin position="452"/>
        <end position="640"/>
    </location>
</feature>
<dbReference type="GeneID" id="26909104"/>
<accession>A0A0M9FSQ0</accession>
<dbReference type="AlphaFoldDB" id="A0A0M9FSQ0"/>
<evidence type="ECO:0000256" key="1">
    <source>
        <dbReference type="SAM" id="MobiDB-lite"/>
    </source>
</evidence>
<feature type="compositionally biased region" description="Basic and acidic residues" evidence="1">
    <location>
        <begin position="12"/>
        <end position="24"/>
    </location>
</feature>
<feature type="region of interest" description="Disordered" evidence="1">
    <location>
        <begin position="1"/>
        <end position="49"/>
    </location>
</feature>
<feature type="compositionally biased region" description="Polar residues" evidence="1">
    <location>
        <begin position="565"/>
        <end position="581"/>
    </location>
</feature>
<sequence length="660" mass="69021">MYTRESVSTDRYNGDESGSGREDPQNTTTVSSDWSVRPSDDTVVDAAQTSSLSRLNPAATPFSFTGGAGAVAAAGGAGGGPGSNDLVSGGSGGSGGLHLHHLHHHRQGVLSNNSLDGAMSPTGLPTVGRGHLGAGGVNANNGSNSISGNNGMAMDGGNSPSSFGVMQGMMSGQYRMVGGGGGGGGHRQSSLTGGRSVGGMMDFGMTHGGGGGGMMSGGLGGANPSSGLGGGGGRSMGSVGGGLPSPNSFLPPPGEESDQQELLRLQQTNYRVKMLPPPLTYEVHRKIWSRNEYGDDNDDDLHGAAVEQQQQEEEESLHNLVNEDPVDKEQRLEAYKQIMLRWYGHIHVLESKSEVAKRLVRVRRACPSMEEVMANLSNQSQQQQQCGAAMNTPESEGGDDDASSFQRQQQPAAVAAATAAFTRRSPSTPLDAEEVLSAWSAQCWDWWQETVKRKPRRARKQGEVALGTSAPGLPTSASAPMVAAMGDGPLPHSLSARAMEAEETSPQVPSNGNGSPYTHHSPYTSHPNGPPMEAAGNGTGMPMAPSYTSFTDLSEEGGVDAADRSSGQSPQQHSRALSHSFPQVPGQQPQQQQQLPQQRTTPPQQQQQQTPSHAATSPTSTFTTNGIRAAAPRTGNPDDFLENDHLTLAFTTELLKSLEE</sequence>
<feature type="compositionally biased region" description="Polar residues" evidence="1">
    <location>
        <begin position="504"/>
        <end position="527"/>
    </location>
</feature>
<feature type="compositionally biased region" description="Polar residues" evidence="1">
    <location>
        <begin position="25"/>
        <end position="34"/>
    </location>
</feature>
<dbReference type="Proteomes" id="UP000037923">
    <property type="component" value="Unassembled WGS sequence"/>
</dbReference>
<evidence type="ECO:0000313" key="3">
    <source>
        <dbReference type="Proteomes" id="UP000037923"/>
    </source>
</evidence>
<dbReference type="OMA" id="SAQCWDW"/>
<evidence type="ECO:0000313" key="2">
    <source>
        <dbReference type="EMBL" id="KPA75159.1"/>
    </source>
</evidence>
<feature type="compositionally biased region" description="Low complexity" evidence="1">
    <location>
        <begin position="582"/>
        <end position="624"/>
    </location>
</feature>
<dbReference type="RefSeq" id="XP_015653598.1">
    <property type="nucleotide sequence ID" value="XM_015807940.1"/>
</dbReference>